<organism evidence="1 2">
    <name type="scientific">Belnapia mucosa</name>
    <dbReference type="NCBI Taxonomy" id="2804532"/>
    <lineage>
        <taxon>Bacteria</taxon>
        <taxon>Pseudomonadati</taxon>
        <taxon>Pseudomonadota</taxon>
        <taxon>Alphaproteobacteria</taxon>
        <taxon>Acetobacterales</taxon>
        <taxon>Roseomonadaceae</taxon>
        <taxon>Belnapia</taxon>
    </lineage>
</organism>
<reference evidence="1 2" key="1">
    <citation type="submission" date="2021-01" db="EMBL/GenBank/DDBJ databases">
        <title>Belnapia mucosa sp. nov. and Belnapia arida sp. nov., isolated from the Tabernas Desert (Almeria, Spain).</title>
        <authorList>
            <person name="Molina-Menor E."/>
            <person name="Vidal-Verdu A."/>
            <person name="Calonge A."/>
            <person name="Satari L."/>
            <person name="Pereto Magraner J."/>
            <person name="Porcar Miralles M."/>
        </authorList>
    </citation>
    <scope>NUCLEOTIDE SEQUENCE [LARGE SCALE GENOMIC DNA]</scope>
    <source>
        <strain evidence="1 2">T6</strain>
    </source>
</reference>
<sequence>MSFGIQQATDPPSFRSEHWISSFWPRGARPGKLMTEGRYASAVLDHL</sequence>
<proteinExistence type="predicted"/>
<name>A0ABS1VBH2_9PROT</name>
<evidence type="ECO:0000313" key="1">
    <source>
        <dbReference type="EMBL" id="MBL6458990.1"/>
    </source>
</evidence>
<dbReference type="RefSeq" id="WP_202828725.1">
    <property type="nucleotide sequence ID" value="NZ_JAEUXJ010000023.1"/>
</dbReference>
<evidence type="ECO:0000313" key="2">
    <source>
        <dbReference type="Proteomes" id="UP000606490"/>
    </source>
</evidence>
<protein>
    <submittedName>
        <fullName evidence="1">Uncharacterized protein</fullName>
    </submittedName>
</protein>
<accession>A0ABS1VBH2</accession>
<dbReference type="Proteomes" id="UP000606490">
    <property type="component" value="Unassembled WGS sequence"/>
</dbReference>
<dbReference type="EMBL" id="JAEUXJ010000023">
    <property type="protein sequence ID" value="MBL6458990.1"/>
    <property type="molecule type" value="Genomic_DNA"/>
</dbReference>
<comment type="caution">
    <text evidence="1">The sequence shown here is derived from an EMBL/GenBank/DDBJ whole genome shotgun (WGS) entry which is preliminary data.</text>
</comment>
<keyword evidence="2" id="KW-1185">Reference proteome</keyword>
<gene>
    <name evidence="1" type="ORF">JMJ55_27035</name>
</gene>